<dbReference type="CDD" id="cd02440">
    <property type="entry name" value="AdoMet_MTases"/>
    <property type="match status" value="1"/>
</dbReference>
<dbReference type="PANTHER" id="PTHR43464">
    <property type="entry name" value="METHYLTRANSFERASE"/>
    <property type="match status" value="1"/>
</dbReference>
<dbReference type="InterPro" id="IPR010233">
    <property type="entry name" value="UbiG_MeTrfase"/>
</dbReference>
<dbReference type="EC" id="2.1.1.222" evidence="5"/>
<dbReference type="PANTHER" id="PTHR43464:SF19">
    <property type="entry name" value="UBIQUINONE BIOSYNTHESIS O-METHYLTRANSFERASE, MITOCHONDRIAL"/>
    <property type="match status" value="1"/>
</dbReference>
<comment type="caution">
    <text evidence="7">The sequence shown here is derived from an EMBL/GenBank/DDBJ whole genome shotgun (WGS) entry which is preliminary data.</text>
</comment>
<sequence>MPNKDNVNKNEIKKFSDLAEEWWNESGKFKPLHDINPIRIKYIKENLINYFNIKNTTSKPLANLKILDIGCGGGLLSVPMARLGADITGIDPSEKNIKIAKQYIKENNIKVDYQCTSTTKLIKTYSNKFDIVLNMEVVEHVDNLEDFLFECSKLVKKNGIIFISTMNKTLKSLIQAKFAAEYILRWLPIGTHDWNKFVKPEELIRIMDNNDFKILDIKGMSYNLIKKEWFLSDKLDVNYLVCFIK</sequence>
<keyword evidence="3 5" id="KW-0831">Ubiquinone biosynthesis</keyword>
<name>A0A429XTF3_9RICK</name>
<dbReference type="GO" id="GO:0032259">
    <property type="term" value="P:methylation"/>
    <property type="evidence" value="ECO:0007669"/>
    <property type="project" value="UniProtKB-KW"/>
</dbReference>
<evidence type="ECO:0000256" key="4">
    <source>
        <dbReference type="ARBA" id="ARBA00022691"/>
    </source>
</evidence>
<dbReference type="SUPFAM" id="SSF53335">
    <property type="entry name" value="S-adenosyl-L-methionine-dependent methyltransferases"/>
    <property type="match status" value="1"/>
</dbReference>
<comment type="catalytic activity">
    <reaction evidence="5">
        <text>a 3-demethylubiquinol + S-adenosyl-L-methionine = a ubiquinol + S-adenosyl-L-homocysteine + H(+)</text>
        <dbReference type="Rhea" id="RHEA:44380"/>
        <dbReference type="Rhea" id="RHEA-COMP:9566"/>
        <dbReference type="Rhea" id="RHEA-COMP:10914"/>
        <dbReference type="ChEBI" id="CHEBI:15378"/>
        <dbReference type="ChEBI" id="CHEBI:17976"/>
        <dbReference type="ChEBI" id="CHEBI:57856"/>
        <dbReference type="ChEBI" id="CHEBI:59789"/>
        <dbReference type="ChEBI" id="CHEBI:84422"/>
        <dbReference type="EC" id="2.1.1.64"/>
    </reaction>
</comment>
<keyword evidence="8" id="KW-1185">Reference proteome</keyword>
<feature type="domain" description="Methyltransferase type 11" evidence="6">
    <location>
        <begin position="67"/>
        <end position="163"/>
    </location>
</feature>
<dbReference type="HAMAP" id="MF_00472">
    <property type="entry name" value="UbiG"/>
    <property type="match status" value="1"/>
</dbReference>
<evidence type="ECO:0000313" key="8">
    <source>
        <dbReference type="Proteomes" id="UP000279470"/>
    </source>
</evidence>
<protein>
    <recommendedName>
        <fullName evidence="5">Ubiquinone biosynthesis O-methyltransferase</fullName>
    </recommendedName>
    <alternativeName>
        <fullName evidence="5">2-polyprenyl-6-hydroxyphenol methylase</fullName>
        <ecNumber evidence="5">2.1.1.222</ecNumber>
    </alternativeName>
    <alternativeName>
        <fullName evidence="5">3-demethylubiquinone 3-O-methyltransferase</fullName>
        <ecNumber evidence="5">2.1.1.64</ecNumber>
    </alternativeName>
</protein>
<comment type="function">
    <text evidence="5">O-methyltransferase that catalyzes the 2 O-methylation steps in the ubiquinone biosynthetic pathway.</text>
</comment>
<feature type="binding site" evidence="5">
    <location>
        <position position="70"/>
    </location>
    <ligand>
        <name>S-adenosyl-L-methionine</name>
        <dbReference type="ChEBI" id="CHEBI:59789"/>
    </ligand>
</feature>
<dbReference type="InterPro" id="IPR013216">
    <property type="entry name" value="Methyltransf_11"/>
</dbReference>
<evidence type="ECO:0000313" key="7">
    <source>
        <dbReference type="EMBL" id="RST71098.1"/>
    </source>
</evidence>
<feature type="binding site" evidence="5">
    <location>
        <position position="91"/>
    </location>
    <ligand>
        <name>S-adenosyl-L-methionine</name>
        <dbReference type="ChEBI" id="CHEBI:59789"/>
    </ligand>
</feature>
<dbReference type="GO" id="GO:0061542">
    <property type="term" value="F:3-demethylubiquinol 3-O-methyltransferase activity"/>
    <property type="evidence" value="ECO:0007669"/>
    <property type="project" value="UniProtKB-UniRule"/>
</dbReference>
<evidence type="ECO:0000259" key="6">
    <source>
        <dbReference type="Pfam" id="PF08241"/>
    </source>
</evidence>
<evidence type="ECO:0000256" key="5">
    <source>
        <dbReference type="HAMAP-Rule" id="MF_00472"/>
    </source>
</evidence>
<dbReference type="Pfam" id="PF08241">
    <property type="entry name" value="Methyltransf_11"/>
    <property type="match status" value="1"/>
</dbReference>
<dbReference type="InterPro" id="IPR029063">
    <property type="entry name" value="SAM-dependent_MTases_sf"/>
</dbReference>
<reference evidence="8" key="1">
    <citation type="submission" date="2018-11" db="EMBL/GenBank/DDBJ databases">
        <title>Phylogenetic, genomic, and biogeographic characterization of a novel and ubiquitous marine invertebrate-associated Rickettsiales parasite, Candidatus Marinoinvertebrata rohwerii, gen. nov., sp. nov.</title>
        <authorList>
            <person name="Klinges J.G."/>
            <person name="Rosales S.M."/>
            <person name="Mcminds R."/>
            <person name="Shaver E.C."/>
            <person name="Shantz A."/>
            <person name="Peters E.C."/>
            <person name="Burkepile D.E."/>
            <person name="Silliman B.R."/>
            <person name="Vega Thurber R.L."/>
        </authorList>
    </citation>
    <scope>NUCLEOTIDE SEQUENCE [LARGE SCALE GENOMIC DNA]</scope>
    <source>
        <strain evidence="8">a_cerv_44</strain>
    </source>
</reference>
<keyword evidence="4 5" id="KW-0949">S-adenosyl-L-methionine</keyword>
<comment type="catalytic activity">
    <reaction evidence="5">
        <text>a 3-(all-trans-polyprenyl)benzene-1,2-diol + S-adenosyl-L-methionine = a 2-methoxy-6-(all-trans-polyprenyl)phenol + S-adenosyl-L-homocysteine + H(+)</text>
        <dbReference type="Rhea" id="RHEA:31411"/>
        <dbReference type="Rhea" id="RHEA-COMP:9550"/>
        <dbReference type="Rhea" id="RHEA-COMP:9551"/>
        <dbReference type="ChEBI" id="CHEBI:15378"/>
        <dbReference type="ChEBI" id="CHEBI:57856"/>
        <dbReference type="ChEBI" id="CHEBI:59789"/>
        <dbReference type="ChEBI" id="CHEBI:62729"/>
        <dbReference type="ChEBI" id="CHEBI:62731"/>
        <dbReference type="EC" id="2.1.1.222"/>
    </reaction>
</comment>
<feature type="binding site" evidence="5">
    <location>
        <position position="135"/>
    </location>
    <ligand>
        <name>S-adenosyl-L-methionine</name>
        <dbReference type="ChEBI" id="CHEBI:59789"/>
    </ligand>
</feature>
<evidence type="ECO:0000256" key="2">
    <source>
        <dbReference type="ARBA" id="ARBA00022679"/>
    </source>
</evidence>
<comment type="similarity">
    <text evidence="5">Belongs to the methyltransferase superfamily. UbiG/COQ3 family.</text>
</comment>
<dbReference type="UniPathway" id="UPA00232"/>
<dbReference type="AlphaFoldDB" id="A0A429XTF3"/>
<dbReference type="GO" id="GO:0010420">
    <property type="term" value="F:polyprenyldihydroxybenzoate methyltransferase activity"/>
    <property type="evidence" value="ECO:0007669"/>
    <property type="project" value="InterPro"/>
</dbReference>
<feature type="binding site" evidence="5">
    <location>
        <position position="39"/>
    </location>
    <ligand>
        <name>S-adenosyl-L-methionine</name>
        <dbReference type="ChEBI" id="CHEBI:59789"/>
    </ligand>
</feature>
<proteinExistence type="inferred from homology"/>
<organism evidence="7 8">
    <name type="scientific">Candidatus Aquarickettsia rohweri</name>
    <dbReference type="NCBI Taxonomy" id="2602574"/>
    <lineage>
        <taxon>Bacteria</taxon>
        <taxon>Pseudomonadati</taxon>
        <taxon>Pseudomonadota</taxon>
        <taxon>Alphaproteobacteria</taxon>
        <taxon>Rickettsiales</taxon>
        <taxon>Candidatus Midichloriaceae</taxon>
        <taxon>Candidatus Aquarickettsia</taxon>
    </lineage>
</organism>
<dbReference type="Gene3D" id="3.40.50.150">
    <property type="entry name" value="Vaccinia Virus protein VP39"/>
    <property type="match status" value="1"/>
</dbReference>
<dbReference type="OrthoDB" id="9801538at2"/>
<evidence type="ECO:0000256" key="1">
    <source>
        <dbReference type="ARBA" id="ARBA00022603"/>
    </source>
</evidence>
<dbReference type="GO" id="GO:0102208">
    <property type="term" value="F:2-polyprenyl-6-hydroxyphenol methylase activity"/>
    <property type="evidence" value="ECO:0007669"/>
    <property type="project" value="UniProtKB-EC"/>
</dbReference>
<dbReference type="EC" id="2.1.1.64" evidence="5"/>
<keyword evidence="1 5" id="KW-0489">Methyltransferase</keyword>
<dbReference type="NCBIfam" id="TIGR01983">
    <property type="entry name" value="UbiG"/>
    <property type="match status" value="1"/>
</dbReference>
<keyword evidence="2 5" id="KW-0808">Transferase</keyword>
<dbReference type="Proteomes" id="UP000279470">
    <property type="component" value="Unassembled WGS sequence"/>
</dbReference>
<comment type="pathway">
    <text evidence="5">Cofactor biosynthesis; ubiquinone biosynthesis.</text>
</comment>
<dbReference type="RefSeq" id="WP_126044329.1">
    <property type="nucleotide sequence ID" value="NZ_RXFM01000009.1"/>
</dbReference>
<evidence type="ECO:0000256" key="3">
    <source>
        <dbReference type="ARBA" id="ARBA00022688"/>
    </source>
</evidence>
<accession>A0A429XTF3</accession>
<gene>
    <name evidence="5 7" type="primary">ubiG</name>
    <name evidence="7" type="ORF">EIC27_01150</name>
</gene>
<dbReference type="EMBL" id="RXFM01000009">
    <property type="protein sequence ID" value="RST71098.1"/>
    <property type="molecule type" value="Genomic_DNA"/>
</dbReference>